<proteinExistence type="predicted"/>
<dbReference type="AlphaFoldDB" id="A7IHK9"/>
<keyword evidence="3" id="KW-1185">Reference proteome</keyword>
<feature type="chain" id="PRO_5002711040" description="DUF3617 family protein" evidence="1">
    <location>
        <begin position="51"/>
        <end position="170"/>
    </location>
</feature>
<name>A7IHK9_XANP2</name>
<feature type="signal peptide" evidence="1">
    <location>
        <begin position="1"/>
        <end position="50"/>
    </location>
</feature>
<protein>
    <recommendedName>
        <fullName evidence="4">DUF3617 family protein</fullName>
    </recommendedName>
</protein>
<dbReference type="STRING" id="78245.Xaut_2259"/>
<sequence length="170" mass="18573">MTHRSQAQPPWRMALAARSLSDGRQRPKMRNIALAAIAATMAASSLAAQAQQMPAEFIGVWAAKDGSCELPPEGVDREFPFLVVTREGYDGHESSCRLTSVGPVAPSARRASRALSFSCSGEGETWAVTERWSGEAVTRRIGGWDLRQAFLTREGYTFRRCGLTASPDQR</sequence>
<evidence type="ECO:0000313" key="2">
    <source>
        <dbReference type="EMBL" id="ABS67502.1"/>
    </source>
</evidence>
<organism evidence="2 3">
    <name type="scientific">Xanthobacter autotrophicus (strain ATCC BAA-1158 / Py2)</name>
    <dbReference type="NCBI Taxonomy" id="78245"/>
    <lineage>
        <taxon>Bacteria</taxon>
        <taxon>Pseudomonadati</taxon>
        <taxon>Pseudomonadota</taxon>
        <taxon>Alphaproteobacteria</taxon>
        <taxon>Hyphomicrobiales</taxon>
        <taxon>Xanthobacteraceae</taxon>
        <taxon>Xanthobacter</taxon>
    </lineage>
</organism>
<accession>A7IHK9</accession>
<dbReference type="Proteomes" id="UP000002417">
    <property type="component" value="Chromosome"/>
</dbReference>
<dbReference type="KEGG" id="xau:Xaut_2259"/>
<keyword evidence="1" id="KW-0732">Signal</keyword>
<evidence type="ECO:0000313" key="3">
    <source>
        <dbReference type="Proteomes" id="UP000002417"/>
    </source>
</evidence>
<evidence type="ECO:0000256" key="1">
    <source>
        <dbReference type="SAM" id="SignalP"/>
    </source>
</evidence>
<gene>
    <name evidence="2" type="ordered locus">Xaut_2259</name>
</gene>
<reference evidence="2 3" key="1">
    <citation type="submission" date="2007-07" db="EMBL/GenBank/DDBJ databases">
        <title>Complete sequence of chromosome of Xanthobacter autotrophicus Py2.</title>
        <authorList>
            <consortium name="US DOE Joint Genome Institute"/>
            <person name="Copeland A."/>
            <person name="Lucas S."/>
            <person name="Lapidus A."/>
            <person name="Barry K."/>
            <person name="Glavina del Rio T."/>
            <person name="Hammon N."/>
            <person name="Israni S."/>
            <person name="Dalin E."/>
            <person name="Tice H."/>
            <person name="Pitluck S."/>
            <person name="Sims D."/>
            <person name="Brettin T."/>
            <person name="Bruce D."/>
            <person name="Detter J.C."/>
            <person name="Han C."/>
            <person name="Tapia R."/>
            <person name="Brainard J."/>
            <person name="Schmutz J."/>
            <person name="Larimer F."/>
            <person name="Land M."/>
            <person name="Hauser L."/>
            <person name="Kyrpides N."/>
            <person name="Kim E."/>
            <person name="Ensigns S.A."/>
            <person name="Richardson P."/>
        </authorList>
    </citation>
    <scope>NUCLEOTIDE SEQUENCE [LARGE SCALE GENOMIC DNA]</scope>
    <source>
        <strain evidence="3">ATCC BAA-1158 / Py2</strain>
    </source>
</reference>
<dbReference type="EMBL" id="CP000781">
    <property type="protein sequence ID" value="ABS67502.1"/>
    <property type="molecule type" value="Genomic_DNA"/>
</dbReference>
<evidence type="ECO:0008006" key="4">
    <source>
        <dbReference type="Google" id="ProtNLM"/>
    </source>
</evidence>
<dbReference type="HOGENOM" id="CLU_1570036_0_0_5"/>